<dbReference type="PANTHER" id="PTHR16048">
    <property type="entry name" value="MSL2-RELATED"/>
    <property type="match status" value="1"/>
</dbReference>
<dbReference type="InterPro" id="IPR013083">
    <property type="entry name" value="Znf_RING/FYVE/PHD"/>
</dbReference>
<evidence type="ECO:0000256" key="5">
    <source>
        <dbReference type="SAM" id="MobiDB-lite"/>
    </source>
</evidence>
<feature type="region of interest" description="Disordered" evidence="5">
    <location>
        <begin position="420"/>
        <end position="451"/>
    </location>
</feature>
<keyword evidence="4" id="KW-0158">Chromosome</keyword>
<protein>
    <recommendedName>
        <fullName evidence="6">CXC MSL2-type domain-containing protein</fullName>
    </recommendedName>
</protein>
<dbReference type="GO" id="GO:0072487">
    <property type="term" value="C:MSL complex"/>
    <property type="evidence" value="ECO:0007669"/>
    <property type="project" value="UniProtKB-UniRule"/>
</dbReference>
<keyword evidence="4" id="KW-0539">Nucleus</keyword>
<dbReference type="Proteomes" id="UP001519460">
    <property type="component" value="Unassembled WGS sequence"/>
</dbReference>
<dbReference type="AlphaFoldDB" id="A0ABD0KBE1"/>
<feature type="compositionally biased region" description="Polar residues" evidence="5">
    <location>
        <begin position="278"/>
        <end position="288"/>
    </location>
</feature>
<organism evidence="7 8">
    <name type="scientific">Batillaria attramentaria</name>
    <dbReference type="NCBI Taxonomy" id="370345"/>
    <lineage>
        <taxon>Eukaryota</taxon>
        <taxon>Metazoa</taxon>
        <taxon>Spiralia</taxon>
        <taxon>Lophotrochozoa</taxon>
        <taxon>Mollusca</taxon>
        <taxon>Gastropoda</taxon>
        <taxon>Caenogastropoda</taxon>
        <taxon>Sorbeoconcha</taxon>
        <taxon>Cerithioidea</taxon>
        <taxon>Batillariidae</taxon>
        <taxon>Batillaria</taxon>
    </lineage>
</organism>
<evidence type="ECO:0000256" key="3">
    <source>
        <dbReference type="ARBA" id="ARBA00022833"/>
    </source>
</evidence>
<dbReference type="GO" id="GO:0008270">
    <property type="term" value="F:zinc ion binding"/>
    <property type="evidence" value="ECO:0007669"/>
    <property type="project" value="UniProtKB-KW"/>
</dbReference>
<evidence type="ECO:0000313" key="7">
    <source>
        <dbReference type="EMBL" id="KAK7484428.1"/>
    </source>
</evidence>
<evidence type="ECO:0000256" key="1">
    <source>
        <dbReference type="ARBA" id="ARBA00022723"/>
    </source>
</evidence>
<dbReference type="Gene3D" id="3.30.40.10">
    <property type="entry name" value="Zinc/RING finger domain, C3HC4 (zinc finger)"/>
    <property type="match status" value="1"/>
</dbReference>
<dbReference type="Pfam" id="PF16685">
    <property type="entry name" value="zf-RING_10"/>
    <property type="match status" value="1"/>
</dbReference>
<dbReference type="EMBL" id="JACVVK020000210">
    <property type="protein sequence ID" value="KAK7484428.1"/>
    <property type="molecule type" value="Genomic_DNA"/>
</dbReference>
<feature type="region of interest" description="Disordered" evidence="5">
    <location>
        <begin position="262"/>
        <end position="308"/>
    </location>
</feature>
<comment type="similarity">
    <text evidence="4">Belongs to the MSL2 family.</text>
</comment>
<keyword evidence="2" id="KW-0863">Zinc-finger</keyword>
<accession>A0ABD0KBE1</accession>
<dbReference type="CDD" id="cd13122">
    <property type="entry name" value="MSL2_CXC"/>
    <property type="match status" value="1"/>
</dbReference>
<dbReference type="InterPro" id="IPR037922">
    <property type="entry name" value="MSL2"/>
</dbReference>
<dbReference type="InterPro" id="IPR032043">
    <property type="entry name" value="Msl2_Znf-RING"/>
</dbReference>
<feature type="compositionally biased region" description="Basic and acidic residues" evidence="5">
    <location>
        <begin position="427"/>
        <end position="451"/>
    </location>
</feature>
<dbReference type="PANTHER" id="PTHR16048:SF3">
    <property type="entry name" value="E3 UBIQUITIN-PROTEIN LIGASE MSL2"/>
    <property type="match status" value="1"/>
</dbReference>
<keyword evidence="3" id="KW-0862">Zinc</keyword>
<gene>
    <name evidence="7" type="ORF">BaRGS_00024313</name>
</gene>
<sequence>MNAYEFYLSTCKYVLFADPTNKSTWADLYGYLPCLRQMLSCCVCGNIMLKPKGPGHGICLHHVCASCIGGKMRLRPACSWCRTHEGFIDNPGMRILVLCFKKMCEYINSSPIGVEIRKAATNGAHTNTLIKILDEASAFEDDYVISNKVMPTCVPTYGMAPEPKLVSLPRGPTAQASAASPGKGGKGRVRSDSTVSTNSQSDKDTPPKLSNADAAAPKATVKDKPTATNGPLKLSKFDDELQLENMPALLAPCTRAFEAHGKLSPPLAGPQRADVLDQQGSSRWSQSHHGAPRGSRAKKLGPRKSTSVKIMAKATKQTRGPGKSKLRKGSLAQQTQLKIRGRYQKKQKNFKHEIDFEPPCKRTRLASSLGTGVSATPQRKVCKCARLNAPTRLTCFGQRCPCYSSCLPCIDCMCRGCRNPRKQPSHPRHDDDRSDAEHDPPMPRLSPEPRM</sequence>
<keyword evidence="1" id="KW-0479">Metal-binding</keyword>
<dbReference type="PROSITE" id="PS00518">
    <property type="entry name" value="ZF_RING_1"/>
    <property type="match status" value="1"/>
</dbReference>
<reference evidence="7 8" key="1">
    <citation type="journal article" date="2023" name="Sci. Data">
        <title>Genome assembly of the Korean intertidal mud-creeper Batillaria attramentaria.</title>
        <authorList>
            <person name="Patra A.K."/>
            <person name="Ho P.T."/>
            <person name="Jun S."/>
            <person name="Lee S.J."/>
            <person name="Kim Y."/>
            <person name="Won Y.J."/>
        </authorList>
    </citation>
    <scope>NUCLEOTIDE SEQUENCE [LARGE SCALE GENOMIC DNA]</scope>
    <source>
        <strain evidence="7">Wonlab-2016</strain>
    </source>
</reference>
<dbReference type="InterPro" id="IPR033467">
    <property type="entry name" value="Tesmin/TSO1-like_CXC"/>
</dbReference>
<evidence type="ECO:0000256" key="2">
    <source>
        <dbReference type="ARBA" id="ARBA00022771"/>
    </source>
</evidence>
<feature type="region of interest" description="Disordered" evidence="5">
    <location>
        <begin position="314"/>
        <end position="333"/>
    </location>
</feature>
<keyword evidence="8" id="KW-1185">Reference proteome</keyword>
<evidence type="ECO:0000256" key="4">
    <source>
        <dbReference type="PROSITE-ProRule" id="PRU01396"/>
    </source>
</evidence>
<comment type="caution">
    <text evidence="7">The sequence shown here is derived from an EMBL/GenBank/DDBJ whole genome shotgun (WGS) entry which is preliminary data.</text>
</comment>
<dbReference type="InterPro" id="IPR017907">
    <property type="entry name" value="Znf_RING_CS"/>
</dbReference>
<feature type="region of interest" description="Disordered" evidence="5">
    <location>
        <begin position="165"/>
        <end position="233"/>
    </location>
</feature>
<proteinExistence type="inferred from homology"/>
<name>A0ABD0KBE1_9CAEN</name>
<dbReference type="Pfam" id="PF16682">
    <property type="entry name" value="MSL2-CXC"/>
    <property type="match status" value="1"/>
</dbReference>
<evidence type="ECO:0000259" key="6">
    <source>
        <dbReference type="PROSITE" id="PS52051"/>
    </source>
</evidence>
<dbReference type="SMART" id="SM01114">
    <property type="entry name" value="CXC"/>
    <property type="match status" value="1"/>
</dbReference>
<dbReference type="InterPro" id="IPR032049">
    <property type="entry name" value="Msl2-CXC"/>
</dbReference>
<feature type="domain" description="CXC MSL2-type" evidence="6">
    <location>
        <begin position="377"/>
        <end position="427"/>
    </location>
</feature>
<dbReference type="PROSITE" id="PS52051">
    <property type="entry name" value="CXC_MSL2"/>
    <property type="match status" value="1"/>
</dbReference>
<evidence type="ECO:0000313" key="8">
    <source>
        <dbReference type="Proteomes" id="UP001519460"/>
    </source>
</evidence>